<name>A0A2G1DI09_9BACT</name>
<keyword evidence="4" id="KW-1185">Reference proteome</keyword>
<organism evidence="3 4">
    <name type="scientific">Malaciobacter molluscorum LMG 25693</name>
    <dbReference type="NCBI Taxonomy" id="870501"/>
    <lineage>
        <taxon>Bacteria</taxon>
        <taxon>Pseudomonadati</taxon>
        <taxon>Campylobacterota</taxon>
        <taxon>Epsilonproteobacteria</taxon>
        <taxon>Campylobacterales</taxon>
        <taxon>Arcobacteraceae</taxon>
        <taxon>Malaciobacter</taxon>
    </lineage>
</organism>
<dbReference type="Gene3D" id="3.30.830.10">
    <property type="entry name" value="Metalloenzyme, LuxS/M16 peptidase-like"/>
    <property type="match status" value="2"/>
</dbReference>
<dbReference type="PANTHER" id="PTHR11851:SF225">
    <property type="entry name" value="NON-PEPTIDASE HOMOLOG YMXG"/>
    <property type="match status" value="1"/>
</dbReference>
<dbReference type="EMBL" id="NXFY01000008">
    <property type="protein sequence ID" value="PHO18139.1"/>
    <property type="molecule type" value="Genomic_DNA"/>
</dbReference>
<dbReference type="InterPro" id="IPR011249">
    <property type="entry name" value="Metalloenz_LuxS/M16"/>
</dbReference>
<dbReference type="PANTHER" id="PTHR11851">
    <property type="entry name" value="METALLOPROTEASE"/>
    <property type="match status" value="1"/>
</dbReference>
<evidence type="ECO:0000259" key="2">
    <source>
        <dbReference type="Pfam" id="PF05193"/>
    </source>
</evidence>
<accession>A0A2G1DI09</accession>
<proteinExistence type="predicted"/>
<evidence type="ECO:0000313" key="3">
    <source>
        <dbReference type="EMBL" id="PHO18139.1"/>
    </source>
</evidence>
<dbReference type="InterPro" id="IPR007863">
    <property type="entry name" value="Peptidase_M16_C"/>
</dbReference>
<dbReference type="AlphaFoldDB" id="A0A2G1DI09"/>
<dbReference type="Pfam" id="PF00675">
    <property type="entry name" value="Peptidase_M16"/>
    <property type="match status" value="1"/>
</dbReference>
<dbReference type="Pfam" id="PF05193">
    <property type="entry name" value="Peptidase_M16_C"/>
    <property type="match status" value="1"/>
</dbReference>
<dbReference type="SUPFAM" id="SSF63411">
    <property type="entry name" value="LuxS/MPP-like metallohydrolase"/>
    <property type="match status" value="2"/>
</dbReference>
<feature type="domain" description="Peptidase M16 N-terminal" evidence="1">
    <location>
        <begin position="56"/>
        <end position="183"/>
    </location>
</feature>
<sequence>MKAKKLFKCVITLFSLQGILMGAQIKHININNVQVPVIFEKQTNLPILNLQLVFQNSGSIQDEKLNGIASFSAKLLNEGTKKLGSTKFASKLESNAISLNTTAGFETFVIELSSLKEVNDKAFKYLKDLLEDPNYDKNVVEKIKTIQIGSLKRKQNDYDYVAKNQLKKILFKDTPLENPSSGTVESISKIRLTDIKDFISNAFNLSNLIIVAGGDIEYNEIKEKLKNVLSILPVGKQKKLKSFEITAKPTTKELIKDTQQAYIYFGSRFNAKANDKESYMAKVASFILGGSGFGSRLMEEIRVKRGLAYSAYGYVSINKSHSYFTGYLQTKLESANEAKELVSKIVDEFVQKGVTKEELDSAKNFLLGSEPLRTETLAQRLGRAFNLYYKGLEQDYPKKELENIQNLKIDELNNYIKSHKEIIDLSFSIVRK</sequence>
<protein>
    <submittedName>
        <fullName evidence="3">Peptidase M16</fullName>
    </submittedName>
</protein>
<feature type="domain" description="Peptidase M16 C-terminal" evidence="2">
    <location>
        <begin position="190"/>
        <end position="364"/>
    </location>
</feature>
<comment type="caution">
    <text evidence="3">The sequence shown here is derived from an EMBL/GenBank/DDBJ whole genome shotgun (WGS) entry which is preliminary data.</text>
</comment>
<dbReference type="GO" id="GO:0046872">
    <property type="term" value="F:metal ion binding"/>
    <property type="evidence" value="ECO:0007669"/>
    <property type="project" value="InterPro"/>
</dbReference>
<evidence type="ECO:0000313" key="4">
    <source>
        <dbReference type="Proteomes" id="UP000221222"/>
    </source>
</evidence>
<evidence type="ECO:0000259" key="1">
    <source>
        <dbReference type="Pfam" id="PF00675"/>
    </source>
</evidence>
<reference evidence="3 4" key="1">
    <citation type="submission" date="2017-09" db="EMBL/GenBank/DDBJ databases">
        <title>Arcobacter canalis sp. nov., a new species isolated from a water canal contaminated with urban sewage.</title>
        <authorList>
            <person name="Perez-Cataluna A."/>
            <person name="Salas-Masso N."/>
            <person name="Figueras M.J."/>
        </authorList>
    </citation>
    <scope>NUCLEOTIDE SEQUENCE [LARGE SCALE GENOMIC DNA]</scope>
    <source>
        <strain evidence="3 4">F98-3</strain>
    </source>
</reference>
<dbReference type="InterPro" id="IPR011765">
    <property type="entry name" value="Pept_M16_N"/>
</dbReference>
<gene>
    <name evidence="3" type="ORF">CPU12_06620</name>
</gene>
<dbReference type="Proteomes" id="UP000221222">
    <property type="component" value="Unassembled WGS sequence"/>
</dbReference>
<dbReference type="InterPro" id="IPR050361">
    <property type="entry name" value="MPP/UQCRC_Complex"/>
</dbReference>